<comment type="caution">
    <text evidence="2">The sequence shown here is derived from an EMBL/GenBank/DDBJ whole genome shotgun (WGS) entry which is preliminary data.</text>
</comment>
<name>A0A6A4RWA8_SCOMX</name>
<sequence>MFLKLLVSRLRSGTCSSAVNCRRWSVPQRDAAAAAVLRSAASASTQAAAVRTDLRVRRRWLVPGLELQRGVRVALLPAGSVLADRPPPCLAAVPDANTARRGAANSLSQRRRPDGSNERLPRPFRSGGVRADLVCYLVSRSVFTPDGGKRSDGGKTLPSVPVTSAGRAPSSYILSNQRQLPVAVFNKIKRLLSSSPRKIKLPVGKCNVKNDKVIILDFD</sequence>
<gene>
    <name evidence="2" type="ORF">F2P81_024745</name>
</gene>
<dbReference type="Proteomes" id="UP000438429">
    <property type="component" value="Unassembled WGS sequence"/>
</dbReference>
<accession>A0A6A4RWA8</accession>
<feature type="region of interest" description="Disordered" evidence="1">
    <location>
        <begin position="92"/>
        <end position="124"/>
    </location>
</feature>
<proteinExistence type="predicted"/>
<protein>
    <submittedName>
        <fullName evidence="2">Uncharacterized protein</fullName>
    </submittedName>
</protein>
<feature type="compositionally biased region" description="Basic and acidic residues" evidence="1">
    <location>
        <begin position="111"/>
        <end position="121"/>
    </location>
</feature>
<dbReference type="EMBL" id="VEVO01000023">
    <property type="protein sequence ID" value="KAF0022764.1"/>
    <property type="molecule type" value="Genomic_DNA"/>
</dbReference>
<organism evidence="2 3">
    <name type="scientific">Scophthalmus maximus</name>
    <name type="common">Turbot</name>
    <name type="synonym">Psetta maxima</name>
    <dbReference type="NCBI Taxonomy" id="52904"/>
    <lineage>
        <taxon>Eukaryota</taxon>
        <taxon>Metazoa</taxon>
        <taxon>Chordata</taxon>
        <taxon>Craniata</taxon>
        <taxon>Vertebrata</taxon>
        <taxon>Euteleostomi</taxon>
        <taxon>Actinopterygii</taxon>
        <taxon>Neopterygii</taxon>
        <taxon>Teleostei</taxon>
        <taxon>Neoteleostei</taxon>
        <taxon>Acanthomorphata</taxon>
        <taxon>Carangaria</taxon>
        <taxon>Pleuronectiformes</taxon>
        <taxon>Pleuronectoidei</taxon>
        <taxon>Scophthalmidae</taxon>
        <taxon>Scophthalmus</taxon>
    </lineage>
</organism>
<dbReference type="AlphaFoldDB" id="A0A6A4RWA8"/>
<evidence type="ECO:0000256" key="1">
    <source>
        <dbReference type="SAM" id="MobiDB-lite"/>
    </source>
</evidence>
<evidence type="ECO:0000313" key="3">
    <source>
        <dbReference type="Proteomes" id="UP000438429"/>
    </source>
</evidence>
<evidence type="ECO:0000313" key="2">
    <source>
        <dbReference type="EMBL" id="KAF0022764.1"/>
    </source>
</evidence>
<reference evidence="2 3" key="1">
    <citation type="submission" date="2019-06" db="EMBL/GenBank/DDBJ databases">
        <title>Draft genomes of female and male turbot (Scophthalmus maximus).</title>
        <authorList>
            <person name="Xu H."/>
            <person name="Xu X.-W."/>
            <person name="Shao C."/>
            <person name="Chen S."/>
        </authorList>
    </citation>
    <scope>NUCLEOTIDE SEQUENCE [LARGE SCALE GENOMIC DNA]</scope>
    <source>
        <strain evidence="2">Ysfricsl-2016a</strain>
        <tissue evidence="2">Blood</tissue>
    </source>
</reference>